<name>A0A8J2SZ65_9STRA</name>
<keyword evidence="2" id="KW-0472">Membrane</keyword>
<gene>
    <name evidence="3" type="ORF">PECAL_5P04870</name>
</gene>
<sequence length="168" mass="18559">MVLADNFAHQSFRKQTMPDSPPSPRQRPTPLSLSQRPTLGRTDSPPSPRTPGPSPKSVLRIDASGLYIFPPKEKPASPRRHQRRLSRAGSLGSQNSLVSIDEESALTPAAVKKALQGQQQGSAGVWNKRRCAALVAVWTYAIIYFAALYSYRPSRLEAMRLRRVIRGA</sequence>
<keyword evidence="2" id="KW-0812">Transmembrane</keyword>
<feature type="compositionally biased region" description="Pro residues" evidence="1">
    <location>
        <begin position="45"/>
        <end position="54"/>
    </location>
</feature>
<organism evidence="3 4">
    <name type="scientific">Pelagomonas calceolata</name>
    <dbReference type="NCBI Taxonomy" id="35677"/>
    <lineage>
        <taxon>Eukaryota</taxon>
        <taxon>Sar</taxon>
        <taxon>Stramenopiles</taxon>
        <taxon>Ochrophyta</taxon>
        <taxon>Pelagophyceae</taxon>
        <taxon>Pelagomonadales</taxon>
        <taxon>Pelagomonadaceae</taxon>
        <taxon>Pelagomonas</taxon>
    </lineage>
</organism>
<evidence type="ECO:0000256" key="1">
    <source>
        <dbReference type="SAM" id="MobiDB-lite"/>
    </source>
</evidence>
<protein>
    <submittedName>
        <fullName evidence="3">Uncharacterized protein</fullName>
    </submittedName>
</protein>
<comment type="caution">
    <text evidence="3">The sequence shown here is derived from an EMBL/GenBank/DDBJ whole genome shotgun (WGS) entry which is preliminary data.</text>
</comment>
<keyword evidence="2" id="KW-1133">Transmembrane helix</keyword>
<feature type="compositionally biased region" description="Basic residues" evidence="1">
    <location>
        <begin position="77"/>
        <end position="86"/>
    </location>
</feature>
<accession>A0A8J2SZ65</accession>
<evidence type="ECO:0000313" key="4">
    <source>
        <dbReference type="Proteomes" id="UP000789595"/>
    </source>
</evidence>
<dbReference type="AlphaFoldDB" id="A0A8J2SZ65"/>
<dbReference type="EMBL" id="CAKKNE010000005">
    <property type="protein sequence ID" value="CAH0375934.1"/>
    <property type="molecule type" value="Genomic_DNA"/>
</dbReference>
<reference evidence="3" key="1">
    <citation type="submission" date="2021-11" db="EMBL/GenBank/DDBJ databases">
        <authorList>
            <consortium name="Genoscope - CEA"/>
            <person name="William W."/>
        </authorList>
    </citation>
    <scope>NUCLEOTIDE SEQUENCE</scope>
</reference>
<evidence type="ECO:0000256" key="2">
    <source>
        <dbReference type="SAM" id="Phobius"/>
    </source>
</evidence>
<proteinExistence type="predicted"/>
<evidence type="ECO:0000313" key="3">
    <source>
        <dbReference type="EMBL" id="CAH0375934.1"/>
    </source>
</evidence>
<keyword evidence="4" id="KW-1185">Reference proteome</keyword>
<feature type="region of interest" description="Disordered" evidence="1">
    <location>
        <begin position="1"/>
        <end position="93"/>
    </location>
</feature>
<feature type="transmembrane region" description="Helical" evidence="2">
    <location>
        <begin position="132"/>
        <end position="151"/>
    </location>
</feature>
<dbReference type="Proteomes" id="UP000789595">
    <property type="component" value="Unassembled WGS sequence"/>
</dbReference>